<dbReference type="RefSeq" id="WP_264542192.1">
    <property type="nucleotide sequence ID" value="NZ_BAABIP010000017.1"/>
</dbReference>
<reference evidence="3" key="1">
    <citation type="journal article" date="2019" name="Int. J. Syst. Evol. Microbiol.">
        <title>The Global Catalogue of Microorganisms (GCM) 10K type strain sequencing project: providing services to taxonomists for standard genome sequencing and annotation.</title>
        <authorList>
            <consortium name="The Broad Institute Genomics Platform"/>
            <consortium name="The Broad Institute Genome Sequencing Center for Infectious Disease"/>
            <person name="Wu L."/>
            <person name="Ma J."/>
        </authorList>
    </citation>
    <scope>NUCLEOTIDE SEQUENCE [LARGE SCALE GENOMIC DNA]</scope>
    <source>
        <strain evidence="3">JCM 18198</strain>
    </source>
</reference>
<sequence length="259" mass="29497">MAEIFYDRLRDYFLKVAQALEAEAKIASIYPNSSDIGLHRELTFANFLRRHSPSKSNVFLGGYLFGEDGSESKQLDVIISTDTSPRFDYLKKDENGKTFVPVDGCLGVASIKSKLDKKELIDSLKNIASIPDKQNLTNNIHPDFYLDNYEDWPYKIIYASDGLQIKTIIKHIDDFYSNNPTPLNKRPNIIHVIGKYVIFRDMDITIDGQKAKKGQYVALDSNPDLVAFQCILNELQQNAAASNYIKFNYNTIYDQLSKS</sequence>
<protein>
    <recommendedName>
        <fullName evidence="1">DUF6602 domain-containing protein</fullName>
    </recommendedName>
</protein>
<name>A0ABP8ZXP5_9FLAO</name>
<gene>
    <name evidence="2" type="ORF">GCM10023230_18930</name>
</gene>
<evidence type="ECO:0000313" key="3">
    <source>
        <dbReference type="Proteomes" id="UP001500141"/>
    </source>
</evidence>
<dbReference type="Proteomes" id="UP001500141">
    <property type="component" value="Unassembled WGS sequence"/>
</dbReference>
<dbReference type="InterPro" id="IPR046537">
    <property type="entry name" value="DUF6602"/>
</dbReference>
<organism evidence="2 3">
    <name type="scientific">Flavobacterium hankyongi</name>
    <dbReference type="NCBI Taxonomy" id="1176532"/>
    <lineage>
        <taxon>Bacteria</taxon>
        <taxon>Pseudomonadati</taxon>
        <taxon>Bacteroidota</taxon>
        <taxon>Flavobacteriia</taxon>
        <taxon>Flavobacteriales</taxon>
        <taxon>Flavobacteriaceae</taxon>
        <taxon>Flavobacterium</taxon>
    </lineage>
</organism>
<evidence type="ECO:0000313" key="2">
    <source>
        <dbReference type="EMBL" id="GAA4769213.1"/>
    </source>
</evidence>
<accession>A0ABP8ZXP5</accession>
<evidence type="ECO:0000259" key="1">
    <source>
        <dbReference type="Pfam" id="PF20247"/>
    </source>
</evidence>
<dbReference type="EMBL" id="BAABIP010000017">
    <property type="protein sequence ID" value="GAA4769213.1"/>
    <property type="molecule type" value="Genomic_DNA"/>
</dbReference>
<feature type="domain" description="DUF6602" evidence="1">
    <location>
        <begin position="32"/>
        <end position="130"/>
    </location>
</feature>
<comment type="caution">
    <text evidence="2">The sequence shown here is derived from an EMBL/GenBank/DDBJ whole genome shotgun (WGS) entry which is preliminary data.</text>
</comment>
<dbReference type="Pfam" id="PF20247">
    <property type="entry name" value="DUF6602"/>
    <property type="match status" value="1"/>
</dbReference>
<keyword evidence="3" id="KW-1185">Reference proteome</keyword>
<dbReference type="CDD" id="cd21173">
    <property type="entry name" value="NucC-like"/>
    <property type="match status" value="1"/>
</dbReference>
<proteinExistence type="predicted"/>